<keyword evidence="2" id="KW-1185">Reference proteome</keyword>
<dbReference type="EMBL" id="BPWL01000003">
    <property type="protein sequence ID" value="GJJ08094.1"/>
    <property type="molecule type" value="Genomic_DNA"/>
</dbReference>
<protein>
    <submittedName>
        <fullName evidence="1">Uncharacterized protein</fullName>
    </submittedName>
</protein>
<reference evidence="1" key="1">
    <citation type="submission" date="2021-10" db="EMBL/GenBank/DDBJ databases">
        <title>De novo Genome Assembly of Clathrus columnatus (Basidiomycota, Fungi) Using Illumina and Nanopore Sequence Data.</title>
        <authorList>
            <person name="Ogiso-Tanaka E."/>
            <person name="Itagaki H."/>
            <person name="Hosoya T."/>
            <person name="Hosaka K."/>
        </authorList>
    </citation>
    <scope>NUCLEOTIDE SEQUENCE</scope>
    <source>
        <strain evidence="1">MO-923</strain>
    </source>
</reference>
<dbReference type="Gene3D" id="3.80.10.10">
    <property type="entry name" value="Ribonuclease Inhibitor"/>
    <property type="match status" value="1"/>
</dbReference>
<comment type="caution">
    <text evidence="1">The sequence shown here is derived from an EMBL/GenBank/DDBJ whole genome shotgun (WGS) entry which is preliminary data.</text>
</comment>
<organism evidence="1 2">
    <name type="scientific">Clathrus columnatus</name>
    <dbReference type="NCBI Taxonomy" id="1419009"/>
    <lineage>
        <taxon>Eukaryota</taxon>
        <taxon>Fungi</taxon>
        <taxon>Dikarya</taxon>
        <taxon>Basidiomycota</taxon>
        <taxon>Agaricomycotina</taxon>
        <taxon>Agaricomycetes</taxon>
        <taxon>Phallomycetidae</taxon>
        <taxon>Phallales</taxon>
        <taxon>Clathraceae</taxon>
        <taxon>Clathrus</taxon>
    </lineage>
</organism>
<name>A0AAV5A5R3_9AGAM</name>
<dbReference type="SUPFAM" id="SSF52047">
    <property type="entry name" value="RNI-like"/>
    <property type="match status" value="1"/>
</dbReference>
<sequence length="361" mass="41541">MDELLRRSGSAELDVALPYDSNPLTPKFKKLFAKESNRIRNLVVDLNSFDCVISAKHFTSLRGLSLLNRYSHHSRLLSLLVASDHLETLELKTCENIQIPQKKIALIFGRIRSLKLTVLTVDSFVHAVLNSSVKLERLRLETTDGPMDTEDEGTEAEEIEAVGPVILLPKLRFLSITYPAVLNYLHAPKLDSLDVEWEFRVLGSRSFNWQIFKEFDFLSIKYLYTWSLGDCYEFYILGSKQPIHHTYFFPYSGPMISKLEFLVEDSSREYSRNCFRLSFEYEHIFATALTSVLSRSKNLTELHLLHNTIDFQPPVIIPLDFPELQLLSIEDSSPLLEYLRAPKLSSLLSIEDSEWTPKTIT</sequence>
<accession>A0AAV5A5R3</accession>
<proteinExistence type="predicted"/>
<gene>
    <name evidence="1" type="ORF">Clacol_002302</name>
</gene>
<dbReference type="InterPro" id="IPR032675">
    <property type="entry name" value="LRR_dom_sf"/>
</dbReference>
<dbReference type="AlphaFoldDB" id="A0AAV5A5R3"/>
<dbReference type="Proteomes" id="UP001050691">
    <property type="component" value="Unassembled WGS sequence"/>
</dbReference>
<evidence type="ECO:0000313" key="2">
    <source>
        <dbReference type="Proteomes" id="UP001050691"/>
    </source>
</evidence>
<evidence type="ECO:0000313" key="1">
    <source>
        <dbReference type="EMBL" id="GJJ08094.1"/>
    </source>
</evidence>